<gene>
    <name evidence="2" type="ORF">T459_29183</name>
</gene>
<reference evidence="2 3" key="2">
    <citation type="journal article" date="2017" name="Genome Biol.">
        <title>New reference genome sequences of hot pepper reveal the massive evolution of plant disease-resistance genes by retroduplication.</title>
        <authorList>
            <person name="Kim S."/>
            <person name="Park J."/>
            <person name="Yeom S.I."/>
            <person name="Kim Y.M."/>
            <person name="Seo E."/>
            <person name="Kim K.T."/>
            <person name="Kim M.S."/>
            <person name="Lee J.M."/>
            <person name="Cheong K."/>
            <person name="Shin H.S."/>
            <person name="Kim S.B."/>
            <person name="Han K."/>
            <person name="Lee J."/>
            <person name="Park M."/>
            <person name="Lee H.A."/>
            <person name="Lee H.Y."/>
            <person name="Lee Y."/>
            <person name="Oh S."/>
            <person name="Lee J.H."/>
            <person name="Choi E."/>
            <person name="Choi E."/>
            <person name="Lee S.E."/>
            <person name="Jeon J."/>
            <person name="Kim H."/>
            <person name="Choi G."/>
            <person name="Song H."/>
            <person name="Lee J."/>
            <person name="Lee S.C."/>
            <person name="Kwon J.K."/>
            <person name="Lee H.Y."/>
            <person name="Koo N."/>
            <person name="Hong Y."/>
            <person name="Kim R.W."/>
            <person name="Kang W.H."/>
            <person name="Huh J.H."/>
            <person name="Kang B.C."/>
            <person name="Yang T.J."/>
            <person name="Lee Y.H."/>
            <person name="Bennetzen J.L."/>
            <person name="Choi D."/>
        </authorList>
    </citation>
    <scope>NUCLEOTIDE SEQUENCE [LARGE SCALE GENOMIC DNA]</scope>
    <source>
        <strain evidence="3">cv. CM334</strain>
    </source>
</reference>
<evidence type="ECO:0000313" key="2">
    <source>
        <dbReference type="EMBL" id="PHT64758.1"/>
    </source>
</evidence>
<dbReference type="Gramene" id="PHT64758">
    <property type="protein sequence ID" value="PHT64758"/>
    <property type="gene ID" value="T459_29183"/>
</dbReference>
<dbReference type="CDD" id="cd22160">
    <property type="entry name" value="F-box_AtFBL13-like"/>
    <property type="match status" value="1"/>
</dbReference>
<evidence type="ECO:0000259" key="1">
    <source>
        <dbReference type="PROSITE" id="PS50181"/>
    </source>
</evidence>
<organism evidence="2 3">
    <name type="scientific">Capsicum annuum</name>
    <name type="common">Capsicum pepper</name>
    <dbReference type="NCBI Taxonomy" id="4072"/>
    <lineage>
        <taxon>Eukaryota</taxon>
        <taxon>Viridiplantae</taxon>
        <taxon>Streptophyta</taxon>
        <taxon>Embryophyta</taxon>
        <taxon>Tracheophyta</taxon>
        <taxon>Spermatophyta</taxon>
        <taxon>Magnoliopsida</taxon>
        <taxon>eudicotyledons</taxon>
        <taxon>Gunneridae</taxon>
        <taxon>Pentapetalae</taxon>
        <taxon>asterids</taxon>
        <taxon>lamiids</taxon>
        <taxon>Solanales</taxon>
        <taxon>Solanaceae</taxon>
        <taxon>Solanoideae</taxon>
        <taxon>Capsiceae</taxon>
        <taxon>Capsicum</taxon>
    </lineage>
</organism>
<protein>
    <recommendedName>
        <fullName evidence="1">F-box domain-containing protein</fullName>
    </recommendedName>
</protein>
<dbReference type="EMBL" id="AYRZ02000012">
    <property type="protein sequence ID" value="PHT64758.1"/>
    <property type="molecule type" value="Genomic_DNA"/>
</dbReference>
<proteinExistence type="predicted"/>
<dbReference type="Pfam" id="PF00646">
    <property type="entry name" value="F-box"/>
    <property type="match status" value="1"/>
</dbReference>
<dbReference type="PANTHER" id="PTHR32212">
    <property type="entry name" value="CYCLIN-LIKE F-BOX"/>
    <property type="match status" value="1"/>
</dbReference>
<dbReference type="PROSITE" id="PS50181">
    <property type="entry name" value="FBOX"/>
    <property type="match status" value="1"/>
</dbReference>
<feature type="domain" description="F-box" evidence="1">
    <location>
        <begin position="15"/>
        <end position="68"/>
    </location>
</feature>
<evidence type="ECO:0000313" key="3">
    <source>
        <dbReference type="Proteomes" id="UP000222542"/>
    </source>
</evidence>
<dbReference type="Proteomes" id="UP000222542">
    <property type="component" value="Unassembled WGS sequence"/>
</dbReference>
<dbReference type="AlphaFoldDB" id="A0A2G2Y4V5"/>
<dbReference type="Gene3D" id="1.20.1280.50">
    <property type="match status" value="1"/>
</dbReference>
<comment type="caution">
    <text evidence="2">The sequence shown here is derived from an EMBL/GenBank/DDBJ whole genome shotgun (WGS) entry which is preliminary data.</text>
</comment>
<reference evidence="2 3" key="1">
    <citation type="journal article" date="2014" name="Nat. Genet.">
        <title>Genome sequence of the hot pepper provides insights into the evolution of pungency in Capsicum species.</title>
        <authorList>
            <person name="Kim S."/>
            <person name="Park M."/>
            <person name="Yeom S.I."/>
            <person name="Kim Y.M."/>
            <person name="Lee J.M."/>
            <person name="Lee H.A."/>
            <person name="Seo E."/>
            <person name="Choi J."/>
            <person name="Cheong K."/>
            <person name="Kim K.T."/>
            <person name="Jung K."/>
            <person name="Lee G.W."/>
            <person name="Oh S.K."/>
            <person name="Bae C."/>
            <person name="Kim S.B."/>
            <person name="Lee H.Y."/>
            <person name="Kim S.Y."/>
            <person name="Kim M.S."/>
            <person name="Kang B.C."/>
            <person name="Jo Y.D."/>
            <person name="Yang H.B."/>
            <person name="Jeong H.J."/>
            <person name="Kang W.H."/>
            <person name="Kwon J.K."/>
            <person name="Shin C."/>
            <person name="Lim J.Y."/>
            <person name="Park J.H."/>
            <person name="Huh J.H."/>
            <person name="Kim J.S."/>
            <person name="Kim B.D."/>
            <person name="Cohen O."/>
            <person name="Paran I."/>
            <person name="Suh M.C."/>
            <person name="Lee S.B."/>
            <person name="Kim Y.K."/>
            <person name="Shin Y."/>
            <person name="Noh S.J."/>
            <person name="Park J."/>
            <person name="Seo Y.S."/>
            <person name="Kwon S.Y."/>
            <person name="Kim H.A."/>
            <person name="Park J.M."/>
            <person name="Kim H.J."/>
            <person name="Choi S.B."/>
            <person name="Bosland P.W."/>
            <person name="Reeves G."/>
            <person name="Jo S.H."/>
            <person name="Lee B.W."/>
            <person name="Cho H.T."/>
            <person name="Choi H.S."/>
            <person name="Lee M.S."/>
            <person name="Yu Y."/>
            <person name="Do Choi Y."/>
            <person name="Park B.S."/>
            <person name="van Deynze A."/>
            <person name="Ashrafi H."/>
            <person name="Hill T."/>
            <person name="Kim W.T."/>
            <person name="Pai H.S."/>
            <person name="Ahn H.K."/>
            <person name="Yeam I."/>
            <person name="Giovannoni J.J."/>
            <person name="Rose J.K."/>
            <person name="Sorensen I."/>
            <person name="Lee S.J."/>
            <person name="Kim R.W."/>
            <person name="Choi I.Y."/>
            <person name="Choi B.S."/>
            <person name="Lim J.S."/>
            <person name="Lee Y.H."/>
            <person name="Choi D."/>
        </authorList>
    </citation>
    <scope>NUCLEOTIDE SEQUENCE [LARGE SCALE GENOMIC DNA]</scope>
    <source>
        <strain evidence="3">cv. CM334</strain>
    </source>
</reference>
<dbReference type="SUPFAM" id="SSF81383">
    <property type="entry name" value="F-box domain"/>
    <property type="match status" value="1"/>
</dbReference>
<keyword evidence="3" id="KW-1185">Reference proteome</keyword>
<dbReference type="InterPro" id="IPR036047">
    <property type="entry name" value="F-box-like_dom_sf"/>
</dbReference>
<dbReference type="InterPro" id="IPR053781">
    <property type="entry name" value="F-box_AtFBL13-like"/>
</dbReference>
<name>A0A2G2Y4V5_CAPAN</name>
<dbReference type="STRING" id="4072.A0A2G2Y4V5"/>
<dbReference type="PANTHER" id="PTHR32212:SF461">
    <property type="entry name" value="F-BOX DOMAIN-CONTAINING PROTEIN"/>
    <property type="match status" value="1"/>
</dbReference>
<dbReference type="InterPro" id="IPR001810">
    <property type="entry name" value="F-box_dom"/>
</dbReference>
<accession>A0A2G2Y4V5</accession>
<sequence length="250" mass="28963">MMPPRGRKHRRSLPPDMFTNLPDNVIDLILMFLPCKDAVRTSILSKKWRYNWCRLTKPTLDTSLWETKKDFVDPVAKFTKIIDQILTLHLVLENLELLNAIEINAPMLRSFNFKGYISSLCLKNVPLLAKLSLIGKDSYEADYVDFANLLEESCPALEHILLDFWYAELFMESRAEAPARLPFDINSVTRFYLPHIMLMDSYGLSCALCCIRSFPYLEYLEIQVYHESGDDLTMRAGMIIFQYLLNSNAS</sequence>